<evidence type="ECO:0000313" key="1">
    <source>
        <dbReference type="Proteomes" id="UP000887564"/>
    </source>
</evidence>
<name>A0A914S1B8_PAREQ</name>
<dbReference type="WBParaSite" id="PEQ_0000811001-mRNA-1">
    <property type="protein sequence ID" value="PEQ_0000811001-mRNA-1"/>
    <property type="gene ID" value="PEQ_0000811001"/>
</dbReference>
<dbReference type="AlphaFoldDB" id="A0A914S1B8"/>
<proteinExistence type="predicted"/>
<accession>A0A914S1B8</accession>
<protein>
    <submittedName>
        <fullName evidence="2">Uncharacterized protein</fullName>
    </submittedName>
</protein>
<dbReference type="Proteomes" id="UP000887564">
    <property type="component" value="Unplaced"/>
</dbReference>
<organism evidence="1 2">
    <name type="scientific">Parascaris equorum</name>
    <name type="common">Equine roundworm</name>
    <dbReference type="NCBI Taxonomy" id="6256"/>
    <lineage>
        <taxon>Eukaryota</taxon>
        <taxon>Metazoa</taxon>
        <taxon>Ecdysozoa</taxon>
        <taxon>Nematoda</taxon>
        <taxon>Chromadorea</taxon>
        <taxon>Rhabditida</taxon>
        <taxon>Spirurina</taxon>
        <taxon>Ascaridomorpha</taxon>
        <taxon>Ascaridoidea</taxon>
        <taxon>Ascarididae</taxon>
        <taxon>Parascaris</taxon>
    </lineage>
</organism>
<reference evidence="2" key="1">
    <citation type="submission" date="2022-11" db="UniProtKB">
        <authorList>
            <consortium name="WormBaseParasite"/>
        </authorList>
    </citation>
    <scope>IDENTIFICATION</scope>
</reference>
<sequence>MFLVGVPPLITLNARLFVTFRVPPSVCARLQAWNRSRGLSRAIPISTDPQMRCIFG</sequence>
<evidence type="ECO:0000313" key="2">
    <source>
        <dbReference type="WBParaSite" id="PEQ_0000811001-mRNA-1"/>
    </source>
</evidence>
<keyword evidence="1" id="KW-1185">Reference proteome</keyword>